<comment type="caution">
    <text evidence="1">The sequence shown here is derived from an EMBL/GenBank/DDBJ whole genome shotgun (WGS) entry which is preliminary data.</text>
</comment>
<name>A0A812QZ78_9DINO</name>
<evidence type="ECO:0000313" key="2">
    <source>
        <dbReference type="Proteomes" id="UP000604046"/>
    </source>
</evidence>
<dbReference type="Proteomes" id="UP000604046">
    <property type="component" value="Unassembled WGS sequence"/>
</dbReference>
<protein>
    <submittedName>
        <fullName evidence="1">Uncharacterized protein</fullName>
    </submittedName>
</protein>
<proteinExistence type="predicted"/>
<organism evidence="1 2">
    <name type="scientific">Symbiodinium natans</name>
    <dbReference type="NCBI Taxonomy" id="878477"/>
    <lineage>
        <taxon>Eukaryota</taxon>
        <taxon>Sar</taxon>
        <taxon>Alveolata</taxon>
        <taxon>Dinophyceae</taxon>
        <taxon>Suessiales</taxon>
        <taxon>Symbiodiniaceae</taxon>
        <taxon>Symbiodinium</taxon>
    </lineage>
</organism>
<reference evidence="1" key="1">
    <citation type="submission" date="2021-02" db="EMBL/GenBank/DDBJ databases">
        <authorList>
            <person name="Dougan E. K."/>
            <person name="Rhodes N."/>
            <person name="Thang M."/>
            <person name="Chan C."/>
        </authorList>
    </citation>
    <scope>NUCLEOTIDE SEQUENCE</scope>
</reference>
<dbReference type="AlphaFoldDB" id="A0A812QZ78"/>
<sequence>MKVRGPDALAINSARLHWIGFDTSACNGFAAWKSEESSAKRFFVFETPAGRTFARHRATTSGPKARRRAAAAWSVCWQTRSKSIPTATCYTVQVCSNEQAESIADYLFPACATSKRTRASTADDFFIALSLTCATSWSARASAADDFFLALFLTSATSRRTRASSADDFSFADVTCSEFSASDPTSPMRLGFIKSQGLDEEDFLSLCDKIEDSGLSTNLIEIFYVEGPTRAGRRAVGTSVGGGWMERRGEAPCDEPPLPSFNEGTVRSESFDSLESFHSMRVRRNFALPGHVAGHEDEPEVLWLPSFNHRTMDSGSFESFHSTNVRRTYAVPGGPAPVFWDDHDEDDRETATSCWKIRGILPYKQKATSAPTAGWTSKARRMKNWLCSAISSRKAQDA</sequence>
<dbReference type="EMBL" id="CAJNDS010002289">
    <property type="protein sequence ID" value="CAE7412539.1"/>
    <property type="molecule type" value="Genomic_DNA"/>
</dbReference>
<gene>
    <name evidence="1" type="ORF">SNAT2548_LOCUS22437</name>
</gene>
<keyword evidence="2" id="KW-1185">Reference proteome</keyword>
<evidence type="ECO:0000313" key="1">
    <source>
        <dbReference type="EMBL" id="CAE7412539.1"/>
    </source>
</evidence>
<accession>A0A812QZ78</accession>